<evidence type="ECO:0000313" key="2">
    <source>
        <dbReference type="Proteomes" id="UP000824120"/>
    </source>
</evidence>
<protein>
    <submittedName>
        <fullName evidence="1">Uncharacterized protein</fullName>
    </submittedName>
</protein>
<dbReference type="EMBL" id="JACXVP010000002">
    <property type="protein sequence ID" value="KAG5619674.1"/>
    <property type="molecule type" value="Genomic_DNA"/>
</dbReference>
<keyword evidence="2" id="KW-1185">Reference proteome</keyword>
<comment type="caution">
    <text evidence="1">The sequence shown here is derived from an EMBL/GenBank/DDBJ whole genome shotgun (WGS) entry which is preliminary data.</text>
</comment>
<proteinExistence type="predicted"/>
<reference evidence="1 2" key="1">
    <citation type="submission" date="2020-09" db="EMBL/GenBank/DDBJ databases">
        <title>De no assembly of potato wild relative species, Solanum commersonii.</title>
        <authorList>
            <person name="Cho K."/>
        </authorList>
    </citation>
    <scope>NUCLEOTIDE SEQUENCE [LARGE SCALE GENOMIC DNA]</scope>
    <source>
        <strain evidence="1">LZ3.2</strain>
        <tissue evidence="1">Leaf</tissue>
    </source>
</reference>
<name>A0A9J6A5M0_SOLCO</name>
<dbReference type="Proteomes" id="UP000824120">
    <property type="component" value="Chromosome 2"/>
</dbReference>
<organism evidence="1 2">
    <name type="scientific">Solanum commersonii</name>
    <name type="common">Commerson's wild potato</name>
    <name type="synonym">Commerson's nightshade</name>
    <dbReference type="NCBI Taxonomy" id="4109"/>
    <lineage>
        <taxon>Eukaryota</taxon>
        <taxon>Viridiplantae</taxon>
        <taxon>Streptophyta</taxon>
        <taxon>Embryophyta</taxon>
        <taxon>Tracheophyta</taxon>
        <taxon>Spermatophyta</taxon>
        <taxon>Magnoliopsida</taxon>
        <taxon>eudicotyledons</taxon>
        <taxon>Gunneridae</taxon>
        <taxon>Pentapetalae</taxon>
        <taxon>asterids</taxon>
        <taxon>lamiids</taxon>
        <taxon>Solanales</taxon>
        <taxon>Solanaceae</taxon>
        <taxon>Solanoideae</taxon>
        <taxon>Solaneae</taxon>
        <taxon>Solanum</taxon>
    </lineage>
</organism>
<gene>
    <name evidence="1" type="ORF">H5410_004892</name>
</gene>
<dbReference type="OrthoDB" id="1313828at2759"/>
<sequence length="157" mass="17640">MDQLDFPIFVLRTMAQSLILPPPNTQMHIVLSQAIETIFGDSSSSLLGYKLCLDVGMPKIILNCIGTHYNGVYPNLSSIPLNTQGQMLNEFKMARALEKEGSLHIGGAISQVTRKEIMINEIKMQEKELGRPVVVEEIFNVTHVKKSTNPTEEERWI</sequence>
<accession>A0A9J6A5M0</accession>
<dbReference type="AlphaFoldDB" id="A0A9J6A5M0"/>
<evidence type="ECO:0000313" key="1">
    <source>
        <dbReference type="EMBL" id="KAG5619674.1"/>
    </source>
</evidence>